<dbReference type="EMBL" id="BPLR01015869">
    <property type="protein sequence ID" value="GIY79310.1"/>
    <property type="molecule type" value="Genomic_DNA"/>
</dbReference>
<name>A0AAV4WB55_CAEEX</name>
<sequence length="83" mass="9356">MKNDSSCQAKDTECLTLYRVPPIDGNKKIVKGNTILRDSYAMVGIGRNFPYRMKNPTDRCKVLRMTSKIRAQQSTTQPHPPSG</sequence>
<dbReference type="Proteomes" id="UP001054945">
    <property type="component" value="Unassembled WGS sequence"/>
</dbReference>
<protein>
    <submittedName>
        <fullName evidence="1">Uncharacterized protein</fullName>
    </submittedName>
</protein>
<evidence type="ECO:0000313" key="2">
    <source>
        <dbReference type="Proteomes" id="UP001054945"/>
    </source>
</evidence>
<keyword evidence="2" id="KW-1185">Reference proteome</keyword>
<evidence type="ECO:0000313" key="1">
    <source>
        <dbReference type="EMBL" id="GIY79310.1"/>
    </source>
</evidence>
<comment type="caution">
    <text evidence="1">The sequence shown here is derived from an EMBL/GenBank/DDBJ whole genome shotgun (WGS) entry which is preliminary data.</text>
</comment>
<dbReference type="AlphaFoldDB" id="A0AAV4WB55"/>
<reference evidence="1 2" key="1">
    <citation type="submission" date="2021-06" db="EMBL/GenBank/DDBJ databases">
        <title>Caerostris extrusa draft genome.</title>
        <authorList>
            <person name="Kono N."/>
            <person name="Arakawa K."/>
        </authorList>
    </citation>
    <scope>NUCLEOTIDE SEQUENCE [LARGE SCALE GENOMIC DNA]</scope>
</reference>
<gene>
    <name evidence="1" type="ORF">CEXT_586271</name>
</gene>
<organism evidence="1 2">
    <name type="scientific">Caerostris extrusa</name>
    <name type="common">Bark spider</name>
    <name type="synonym">Caerostris bankana</name>
    <dbReference type="NCBI Taxonomy" id="172846"/>
    <lineage>
        <taxon>Eukaryota</taxon>
        <taxon>Metazoa</taxon>
        <taxon>Ecdysozoa</taxon>
        <taxon>Arthropoda</taxon>
        <taxon>Chelicerata</taxon>
        <taxon>Arachnida</taxon>
        <taxon>Araneae</taxon>
        <taxon>Araneomorphae</taxon>
        <taxon>Entelegynae</taxon>
        <taxon>Araneoidea</taxon>
        <taxon>Araneidae</taxon>
        <taxon>Caerostris</taxon>
    </lineage>
</organism>
<proteinExistence type="predicted"/>
<accession>A0AAV4WB55</accession>